<feature type="compositionally biased region" description="Basic residues" evidence="1">
    <location>
        <begin position="296"/>
        <end position="305"/>
    </location>
</feature>
<sequence length="320" mass="35326">MFGENRSMLIVLDTSAVTRDARFETFVRDALDRGRRVLVPRLVLVEVAHRYQRESVAMIEALTVQARMYDRLGLRDDLSLFVDAARAKADGYVDSLARQLEAMGCDVIEPAYTSHLEIAARELRRRRPYVDRKRRGYTATVNWLTVLDIADRRPSEDVVWVSANSRAFGSGEPGAWHGEIWAELQDRGLDHRLRWVTGLDDVDLGDTGVPRRERVFEPVPAPPASVPAPPSAVPAPPPFGAAPRPVVAAPPPRAPLVVSEPVVPPVAPPPAQVTRPRVAPQRILPSGNADTGGRRGIGRMRGGRKRKVTVVEELDDLDFG</sequence>
<dbReference type="Proteomes" id="UP000002212">
    <property type="component" value="Chromosome"/>
</dbReference>
<dbReference type="EMBL" id="AP011115">
    <property type="protein sequence ID" value="BAH52202.1"/>
    <property type="molecule type" value="Genomic_DNA"/>
</dbReference>
<name>C1B949_RHOOB</name>
<dbReference type="InterPro" id="IPR032557">
    <property type="entry name" value="DUF4935"/>
</dbReference>
<accession>C1B949</accession>
<protein>
    <recommendedName>
        <fullName evidence="2">DUF4935 domain-containing protein</fullName>
    </recommendedName>
</protein>
<organism evidence="3 4">
    <name type="scientific">Rhodococcus opacus (strain B4)</name>
    <dbReference type="NCBI Taxonomy" id="632772"/>
    <lineage>
        <taxon>Bacteria</taxon>
        <taxon>Bacillati</taxon>
        <taxon>Actinomycetota</taxon>
        <taxon>Actinomycetes</taxon>
        <taxon>Mycobacteriales</taxon>
        <taxon>Nocardiaceae</taxon>
        <taxon>Rhodococcus</taxon>
    </lineage>
</organism>
<dbReference type="Pfam" id="PF16289">
    <property type="entry name" value="PIN_12"/>
    <property type="match status" value="1"/>
</dbReference>
<dbReference type="KEGG" id="rop:ROP_39550"/>
<evidence type="ECO:0000313" key="4">
    <source>
        <dbReference type="Proteomes" id="UP000002212"/>
    </source>
</evidence>
<evidence type="ECO:0000256" key="1">
    <source>
        <dbReference type="SAM" id="MobiDB-lite"/>
    </source>
</evidence>
<feature type="region of interest" description="Disordered" evidence="1">
    <location>
        <begin position="268"/>
        <end position="305"/>
    </location>
</feature>
<dbReference type="STRING" id="632772.ROP_39550"/>
<dbReference type="HOGENOM" id="CLU_868441_0_0_11"/>
<gene>
    <name evidence="3" type="ordered locus">ROP_39550</name>
</gene>
<evidence type="ECO:0000259" key="2">
    <source>
        <dbReference type="Pfam" id="PF16289"/>
    </source>
</evidence>
<dbReference type="AlphaFoldDB" id="C1B949"/>
<proteinExistence type="predicted"/>
<dbReference type="PATRIC" id="fig|632772.20.peg.4148"/>
<evidence type="ECO:0000313" key="3">
    <source>
        <dbReference type="EMBL" id="BAH52202.1"/>
    </source>
</evidence>
<reference evidence="3 4" key="1">
    <citation type="submission" date="2009-03" db="EMBL/GenBank/DDBJ databases">
        <title>Comparison of the complete genome sequences of Rhodococcus erythropolis PR4 and Rhodococcus opacus B4.</title>
        <authorList>
            <person name="Takarada H."/>
            <person name="Sekine M."/>
            <person name="Hosoyama A."/>
            <person name="Yamada R."/>
            <person name="Fujisawa T."/>
            <person name="Omata S."/>
            <person name="Shimizu A."/>
            <person name="Tsukatani N."/>
            <person name="Tanikawa S."/>
            <person name="Fujita N."/>
            <person name="Harayama S."/>
        </authorList>
    </citation>
    <scope>NUCLEOTIDE SEQUENCE [LARGE SCALE GENOMIC DNA]</scope>
    <source>
        <strain evidence="3 4">B4</strain>
    </source>
</reference>
<feature type="domain" description="DUF4935" evidence="2">
    <location>
        <begin position="10"/>
        <end position="168"/>
    </location>
</feature>